<dbReference type="InterPro" id="IPR002884">
    <property type="entry name" value="P_dom"/>
</dbReference>
<feature type="compositionally biased region" description="Basic and acidic residues" evidence="9">
    <location>
        <begin position="214"/>
        <end position="225"/>
    </location>
</feature>
<dbReference type="GO" id="GO:0004252">
    <property type="term" value="F:serine-type endopeptidase activity"/>
    <property type="evidence" value="ECO:0007669"/>
    <property type="project" value="InterPro"/>
</dbReference>
<reference evidence="10" key="1">
    <citation type="submission" date="2020-04" db="EMBL/GenBank/DDBJ databases">
        <authorList>
            <person name="Alioto T."/>
            <person name="Alioto T."/>
            <person name="Gomez Garrido J."/>
        </authorList>
    </citation>
    <scope>NUCLEOTIDE SEQUENCE</scope>
    <source>
        <strain evidence="10">A484AB</strain>
    </source>
</reference>
<evidence type="ECO:0000256" key="9">
    <source>
        <dbReference type="SAM" id="MobiDB-lite"/>
    </source>
</evidence>
<proteinExistence type="predicted"/>
<keyword evidence="11" id="KW-1185">Reference proteome</keyword>
<evidence type="ECO:0000256" key="3">
    <source>
        <dbReference type="ARBA" id="ARBA00022729"/>
    </source>
</evidence>
<evidence type="ECO:0000256" key="1">
    <source>
        <dbReference type="ARBA" id="ARBA00022670"/>
    </source>
</evidence>
<dbReference type="SUPFAM" id="SSF49785">
    <property type="entry name" value="Galactose-binding domain-like"/>
    <property type="match status" value="1"/>
</dbReference>
<dbReference type="Gene3D" id="3.40.50.200">
    <property type="entry name" value="Peptidase S8/S53 domain"/>
    <property type="match status" value="1"/>
</dbReference>
<dbReference type="GO" id="GO:0005802">
    <property type="term" value="C:trans-Golgi network"/>
    <property type="evidence" value="ECO:0007669"/>
    <property type="project" value="TreeGrafter"/>
</dbReference>
<keyword evidence="4" id="KW-0378">Hydrolase</keyword>
<evidence type="ECO:0000256" key="2">
    <source>
        <dbReference type="ARBA" id="ARBA00022685"/>
    </source>
</evidence>
<dbReference type="GO" id="GO:0016485">
    <property type="term" value="P:protein processing"/>
    <property type="evidence" value="ECO:0007669"/>
    <property type="project" value="TreeGrafter"/>
</dbReference>
<keyword evidence="1" id="KW-0645">Protease</keyword>
<keyword evidence="5" id="KW-0720">Serine protease</keyword>
<feature type="region of interest" description="Disordered" evidence="9">
    <location>
        <begin position="201"/>
        <end position="242"/>
    </location>
</feature>
<gene>
    <name evidence="10" type="ORF">PACLA_8A086343</name>
</gene>
<dbReference type="OrthoDB" id="6017542at2759"/>
<dbReference type="GO" id="GO:0000139">
    <property type="term" value="C:Golgi membrane"/>
    <property type="evidence" value="ECO:0007669"/>
    <property type="project" value="TreeGrafter"/>
</dbReference>
<evidence type="ECO:0000256" key="4">
    <source>
        <dbReference type="ARBA" id="ARBA00022801"/>
    </source>
</evidence>
<keyword evidence="7" id="KW-1015">Disulfide bond</keyword>
<keyword evidence="6" id="KW-0865">Zymogen</keyword>
<evidence type="ECO:0000256" key="6">
    <source>
        <dbReference type="ARBA" id="ARBA00023145"/>
    </source>
</evidence>
<evidence type="ECO:0000256" key="7">
    <source>
        <dbReference type="ARBA" id="ARBA00023157"/>
    </source>
</evidence>
<evidence type="ECO:0000256" key="8">
    <source>
        <dbReference type="ARBA" id="ARBA00023180"/>
    </source>
</evidence>
<dbReference type="AlphaFoldDB" id="A0A7D9J9V8"/>
<dbReference type="EMBL" id="CACRXK020013336">
    <property type="protein sequence ID" value="CAB4024974.1"/>
    <property type="molecule type" value="Genomic_DNA"/>
</dbReference>
<dbReference type="SUPFAM" id="SSF52743">
    <property type="entry name" value="Subtilisin-like"/>
    <property type="match status" value="1"/>
</dbReference>
<dbReference type="Pfam" id="PF01483">
    <property type="entry name" value="P_proprotein"/>
    <property type="match status" value="1"/>
</dbReference>
<dbReference type="InterPro" id="IPR008979">
    <property type="entry name" value="Galactose-bd-like_sf"/>
</dbReference>
<evidence type="ECO:0000256" key="5">
    <source>
        <dbReference type="ARBA" id="ARBA00022825"/>
    </source>
</evidence>
<dbReference type="PROSITE" id="PS51829">
    <property type="entry name" value="P_HOMO_B"/>
    <property type="match status" value="1"/>
</dbReference>
<keyword evidence="8" id="KW-0325">Glycoprotein</keyword>
<dbReference type="Proteomes" id="UP001152795">
    <property type="component" value="Unassembled WGS sequence"/>
</dbReference>
<comment type="caution">
    <text evidence="10">The sequence shown here is derived from an EMBL/GenBank/DDBJ whole genome shotgun (WGS) entry which is preliminary data.</text>
</comment>
<name>A0A7D9J9V8_PARCT</name>
<sequence length="410" mass="46739">MIALALEANPNLTWRDVQHVIVESAQVTSPVDEGWVSNGAGYHFNHKFGFGRLDAYQMVKKAKTWKNVAPQKLCKGPSSDTQQEIPAGGTLSVTIDTIACANTKDDIEKLEHVTLTMSFQHRRRGQVSIDLFSPSGTRNEMLSTRRYDDSRNGLHDWTFMTVHNWGENPKGVWIMNVTDNINVMGKHLNAGTFVQHDTSKQAADVEDLEQEVIDDQKKTEELERRKTGKGSPRPAQENSRYPEGVKKFTIYRKGPRTEDRKYFTGGYATERPLWNQSTSAYYNNYNYGQPISYGYENPPYISEYRYDEDPTRRNYVKRDVYDSLYPEDDRNDFVTGSQIKREQMYIDAHPQESLEETGSQRVQVNNGFQEDFVPGFNSESGHVTAGILLQWKLTFHGTGSSDSPADDDSL</sequence>
<keyword evidence="2" id="KW-0165">Cleavage on pair of basic residues</keyword>
<protein>
    <submittedName>
        <fullName evidence="10">PC3-like endoprotease variant B</fullName>
    </submittedName>
</protein>
<dbReference type="PANTHER" id="PTHR42884:SF23">
    <property type="entry name" value="FURIN-LIKE PROTEASE 2"/>
    <property type="match status" value="1"/>
</dbReference>
<evidence type="ECO:0000313" key="11">
    <source>
        <dbReference type="Proteomes" id="UP001152795"/>
    </source>
</evidence>
<feature type="compositionally biased region" description="Acidic residues" evidence="9">
    <location>
        <begin position="204"/>
        <end position="213"/>
    </location>
</feature>
<accession>A0A7D9J9V8</accession>
<evidence type="ECO:0000313" key="10">
    <source>
        <dbReference type="EMBL" id="CAB4024974.1"/>
    </source>
</evidence>
<dbReference type="Gene3D" id="2.60.120.260">
    <property type="entry name" value="Galactose-binding domain-like"/>
    <property type="match status" value="1"/>
</dbReference>
<dbReference type="FunFam" id="2.60.120.260:FF:000006">
    <property type="entry name" value="Proprotein convertase subtilisin/kexin type 5"/>
    <property type="match status" value="1"/>
</dbReference>
<keyword evidence="3" id="KW-0732">Signal</keyword>
<dbReference type="PANTHER" id="PTHR42884">
    <property type="entry name" value="PROPROTEIN CONVERTASE SUBTILISIN/KEXIN-RELATED"/>
    <property type="match status" value="1"/>
</dbReference>
<dbReference type="InterPro" id="IPR036852">
    <property type="entry name" value="Peptidase_S8/S53_dom_sf"/>
</dbReference>
<organism evidence="10 11">
    <name type="scientific">Paramuricea clavata</name>
    <name type="common">Red gorgonian</name>
    <name type="synonym">Violescent sea-whip</name>
    <dbReference type="NCBI Taxonomy" id="317549"/>
    <lineage>
        <taxon>Eukaryota</taxon>
        <taxon>Metazoa</taxon>
        <taxon>Cnidaria</taxon>
        <taxon>Anthozoa</taxon>
        <taxon>Octocorallia</taxon>
        <taxon>Malacalcyonacea</taxon>
        <taxon>Plexauridae</taxon>
        <taxon>Paramuricea</taxon>
    </lineage>
</organism>